<keyword evidence="2" id="KW-1185">Reference proteome</keyword>
<evidence type="ECO:0000313" key="1">
    <source>
        <dbReference type="EMBL" id="KID66303.1"/>
    </source>
</evidence>
<proteinExistence type="predicted"/>
<feature type="non-terminal residue" evidence="1">
    <location>
        <position position="1"/>
    </location>
</feature>
<comment type="caution">
    <text evidence="1">The sequence shown here is derived from an EMBL/GenBank/DDBJ whole genome shotgun (WGS) entry which is preliminary data.</text>
</comment>
<dbReference type="Proteomes" id="UP000031186">
    <property type="component" value="Unassembled WGS sequence"/>
</dbReference>
<evidence type="ECO:0000313" key="2">
    <source>
        <dbReference type="Proteomes" id="UP000031186"/>
    </source>
</evidence>
<name>A0A0B4F707_METAF</name>
<sequence>MYLANHLSSQICANDCFNTLLSILAYLAWTLIRLESNVHRARALDVPIVTIPFGVNSYTWVILQPFVWNLLNFLPVPWSSYPDFVRYSHRTWHFLEKSRPTATLGPVWALVSPEEISLHIADPDMIGEIFSRWRDFVRPVQKYRKPSSILRPPTPGLACLDVSLARGGHPRRHRRTSARWR</sequence>
<protein>
    <submittedName>
        <fullName evidence="1">Uncharacterized protein</fullName>
    </submittedName>
</protein>
<gene>
    <name evidence="1" type="ORF">MAN_04584</name>
</gene>
<organism evidence="1 2">
    <name type="scientific">Metarhizium anisopliae (strain ARSEF 549)</name>
    <dbReference type="NCBI Taxonomy" id="3151832"/>
    <lineage>
        <taxon>Eukaryota</taxon>
        <taxon>Fungi</taxon>
        <taxon>Dikarya</taxon>
        <taxon>Ascomycota</taxon>
        <taxon>Pezizomycotina</taxon>
        <taxon>Sordariomycetes</taxon>
        <taxon>Hypocreomycetidae</taxon>
        <taxon>Hypocreales</taxon>
        <taxon>Clavicipitaceae</taxon>
        <taxon>Metarhizium</taxon>
    </lineage>
</organism>
<reference evidence="1 2" key="1">
    <citation type="journal article" date="2014" name="Proc. Natl. Acad. Sci. U.S.A.">
        <title>Trajectory and genomic determinants of fungal-pathogen speciation and host adaptation.</title>
        <authorList>
            <person name="Hu X."/>
            <person name="Xiao G."/>
            <person name="Zheng P."/>
            <person name="Shang Y."/>
            <person name="Su Y."/>
            <person name="Zhang X."/>
            <person name="Liu X."/>
            <person name="Zhan S."/>
            <person name="St Leger R.J."/>
            <person name="Wang C."/>
        </authorList>
    </citation>
    <scope>NUCLEOTIDE SEQUENCE [LARGE SCALE GENOMIC DNA]</scope>
    <source>
        <strain evidence="1 2">ARSEF 549</strain>
    </source>
</reference>
<dbReference type="HOGENOM" id="CLU_1489335_0_0_1"/>
<dbReference type="AlphaFoldDB" id="A0A0B4F707"/>
<accession>A0A0B4F707</accession>
<dbReference type="EMBL" id="AZNF01000005">
    <property type="protein sequence ID" value="KID66303.1"/>
    <property type="molecule type" value="Genomic_DNA"/>
</dbReference>
<dbReference type="VEuPathDB" id="FungiDB:MAN_04584"/>